<evidence type="ECO:0000313" key="6">
    <source>
        <dbReference type="Proteomes" id="UP000315082"/>
    </source>
</evidence>
<keyword evidence="6" id="KW-1185">Reference proteome</keyword>
<name>A0A518JTY7_9BACT</name>
<protein>
    <recommendedName>
        <fullName evidence="3">Methyltransferase</fullName>
        <ecNumber evidence="3">2.1.1.-</ecNumber>
    </recommendedName>
</protein>
<proteinExistence type="inferred from homology"/>
<dbReference type="GO" id="GO:0008170">
    <property type="term" value="F:N-methyltransferase activity"/>
    <property type="evidence" value="ECO:0007669"/>
    <property type="project" value="InterPro"/>
</dbReference>
<gene>
    <name evidence="5" type="primary">dpnA_2</name>
    <name evidence="5" type="ORF">Poly24_27240</name>
</gene>
<evidence type="ECO:0000313" key="5">
    <source>
        <dbReference type="EMBL" id="QDV69010.1"/>
    </source>
</evidence>
<sequence>MFNLIEKVLADDGSFFLNVGRTSQKPWLAQRVVELLRFRFKLQNEIIWAKSVTVNDRSYGQFRPVPGKRFLTPTHEHVYHLTKRGDVEIDRLALGVPYSHRTGLYRFKNFEDTRCGGTIWTIPHDSTKSREDKWSHPCPFPVELPVRCIKLHGIKEGMTVLDPFNGVGGSTTAMAQLGVNGIGIDLDEGYCQTAKSRLLEEQDRIAQFRKTTTDSEDADMEELLYLRQELMVILEDCIDLGGQSSQQNIKELYEMMESSKQFGFNVVLASISPELHEFYRGLPASLAA</sequence>
<dbReference type="CDD" id="cd02440">
    <property type="entry name" value="AdoMet_MTases"/>
    <property type="match status" value="1"/>
</dbReference>
<dbReference type="EC" id="2.1.1.-" evidence="3"/>
<dbReference type="SUPFAM" id="SSF53335">
    <property type="entry name" value="S-adenosyl-L-methionine-dependent methyltransferases"/>
    <property type="match status" value="1"/>
</dbReference>
<dbReference type="REBASE" id="357047">
    <property type="entry name" value="M.Pba24ORF27240P"/>
</dbReference>
<accession>A0A518JTY7</accession>
<dbReference type="AlphaFoldDB" id="A0A518JTY7"/>
<dbReference type="PRINTS" id="PR00508">
    <property type="entry name" value="S21N4MTFRASE"/>
</dbReference>
<dbReference type="InterPro" id="IPR029063">
    <property type="entry name" value="SAM-dependent_MTases_sf"/>
</dbReference>
<dbReference type="Pfam" id="PF01555">
    <property type="entry name" value="N6_N4_Mtase"/>
    <property type="match status" value="1"/>
</dbReference>
<dbReference type="RefSeq" id="WP_197452545.1">
    <property type="nucleotide sequence ID" value="NZ_CP036348.1"/>
</dbReference>
<keyword evidence="1 5" id="KW-0489">Methyltransferase</keyword>
<dbReference type="InterPro" id="IPR001091">
    <property type="entry name" value="RM_Methyltransferase"/>
</dbReference>
<evidence type="ECO:0000259" key="4">
    <source>
        <dbReference type="Pfam" id="PF01555"/>
    </source>
</evidence>
<dbReference type="KEGG" id="rcf:Poly24_27240"/>
<dbReference type="InterPro" id="IPR002941">
    <property type="entry name" value="DNA_methylase_N4/N6"/>
</dbReference>
<feature type="domain" description="DNA methylase N-4/N-6" evidence="4">
    <location>
        <begin position="3"/>
        <end position="195"/>
    </location>
</feature>
<reference evidence="5 6" key="1">
    <citation type="submission" date="2019-02" db="EMBL/GenBank/DDBJ databases">
        <title>Deep-cultivation of Planctomycetes and their phenomic and genomic characterization uncovers novel biology.</title>
        <authorList>
            <person name="Wiegand S."/>
            <person name="Jogler M."/>
            <person name="Boedeker C."/>
            <person name="Pinto D."/>
            <person name="Vollmers J."/>
            <person name="Rivas-Marin E."/>
            <person name="Kohn T."/>
            <person name="Peeters S.H."/>
            <person name="Heuer A."/>
            <person name="Rast P."/>
            <person name="Oberbeckmann S."/>
            <person name="Bunk B."/>
            <person name="Jeske O."/>
            <person name="Meyerdierks A."/>
            <person name="Storesund J.E."/>
            <person name="Kallscheuer N."/>
            <person name="Luecker S."/>
            <person name="Lage O.M."/>
            <person name="Pohl T."/>
            <person name="Merkel B.J."/>
            <person name="Hornburger P."/>
            <person name="Mueller R.-W."/>
            <person name="Bruemmer F."/>
            <person name="Labrenz M."/>
            <person name="Spormann A.M."/>
            <person name="Op den Camp H."/>
            <person name="Overmann J."/>
            <person name="Amann R."/>
            <person name="Jetten M.S.M."/>
            <person name="Mascher T."/>
            <person name="Medema M.H."/>
            <person name="Devos D.P."/>
            <person name="Kaster A.-K."/>
            <person name="Ovreas L."/>
            <person name="Rohde M."/>
            <person name="Galperin M.Y."/>
            <person name="Jogler C."/>
        </authorList>
    </citation>
    <scope>NUCLEOTIDE SEQUENCE [LARGE SCALE GENOMIC DNA]</scope>
    <source>
        <strain evidence="5 6">Poly24</strain>
    </source>
</reference>
<organism evidence="5 6">
    <name type="scientific">Rosistilla carotiformis</name>
    <dbReference type="NCBI Taxonomy" id="2528017"/>
    <lineage>
        <taxon>Bacteria</taxon>
        <taxon>Pseudomonadati</taxon>
        <taxon>Planctomycetota</taxon>
        <taxon>Planctomycetia</taxon>
        <taxon>Pirellulales</taxon>
        <taxon>Pirellulaceae</taxon>
        <taxon>Rosistilla</taxon>
    </lineage>
</organism>
<comment type="similarity">
    <text evidence="3">Belongs to the N(4)/N(6)-methyltransferase family.</text>
</comment>
<dbReference type="Gene3D" id="3.40.50.150">
    <property type="entry name" value="Vaccinia Virus protein VP39"/>
    <property type="match status" value="1"/>
</dbReference>
<dbReference type="EMBL" id="CP036348">
    <property type="protein sequence ID" value="QDV69010.1"/>
    <property type="molecule type" value="Genomic_DNA"/>
</dbReference>
<dbReference type="GO" id="GO:0032259">
    <property type="term" value="P:methylation"/>
    <property type="evidence" value="ECO:0007669"/>
    <property type="project" value="UniProtKB-KW"/>
</dbReference>
<evidence type="ECO:0000256" key="2">
    <source>
        <dbReference type="ARBA" id="ARBA00022679"/>
    </source>
</evidence>
<evidence type="ECO:0000256" key="1">
    <source>
        <dbReference type="ARBA" id="ARBA00022603"/>
    </source>
</evidence>
<evidence type="ECO:0000256" key="3">
    <source>
        <dbReference type="RuleBase" id="RU362026"/>
    </source>
</evidence>
<keyword evidence="2 5" id="KW-0808">Transferase</keyword>
<dbReference type="GO" id="GO:0003677">
    <property type="term" value="F:DNA binding"/>
    <property type="evidence" value="ECO:0007669"/>
    <property type="project" value="InterPro"/>
</dbReference>
<dbReference type="Proteomes" id="UP000315082">
    <property type="component" value="Chromosome"/>
</dbReference>